<reference evidence="1 2" key="1">
    <citation type="journal article" date="2014" name="Genome Announc.">
        <title>Draft genome sequences of six enterohepatic helicobacter species isolated from humans and one from rhesus macaques.</title>
        <authorList>
            <person name="Shen Z."/>
            <person name="Sheh A."/>
            <person name="Young S.K."/>
            <person name="Abouelliel A."/>
            <person name="Ward D.V."/>
            <person name="Earl A.M."/>
            <person name="Fox J.G."/>
        </authorList>
    </citation>
    <scope>NUCLEOTIDE SEQUENCE [LARGE SCALE GENOMIC DNA]</scope>
    <source>
        <strain evidence="1 2">MIT 99-5501</strain>
    </source>
</reference>
<organism evidence="1 2">
    <name type="scientific">Helicobacter macacae MIT 99-5501</name>
    <dbReference type="NCBI Taxonomy" id="1357400"/>
    <lineage>
        <taxon>Bacteria</taxon>
        <taxon>Pseudomonadati</taxon>
        <taxon>Campylobacterota</taxon>
        <taxon>Epsilonproteobacteria</taxon>
        <taxon>Campylobacterales</taxon>
        <taxon>Helicobacteraceae</taxon>
        <taxon>Helicobacter</taxon>
    </lineage>
</organism>
<evidence type="ECO:0000313" key="2">
    <source>
        <dbReference type="Proteomes" id="UP000018731"/>
    </source>
</evidence>
<name>V8CBP1_9HELI</name>
<dbReference type="PATRIC" id="fig|1357400.3.peg.1237"/>
<dbReference type="STRING" id="1357400.HMPREF2086_00894"/>
<protein>
    <submittedName>
        <fullName evidence="1">Uncharacterized protein</fullName>
    </submittedName>
</protein>
<gene>
    <name evidence="1" type="ORF">HMPREF2086_00894</name>
</gene>
<accession>V8CBP1</accession>
<sequence length="275" mass="30587">MKSRRQVIIILGAMPHEVEAMVASNTLVPKSSLVQKIILHPIADTRYDDSTLQIQYEIGTELGVATLLAKAILAKVVLHISGAELDFATNVLKRFSSFDFGYISSESSLSEEELENIVQDCEEAQKCCIFLGNAFAYHKDKELIYEVVRLLSKVADIPIIANNNALDMPDLAFLDRLESSLEDLPESNGAFVYFTPNALDIGDYRIYATKQFLALAKSKNGDKITLKNQNMPYENISYEVVEVPYLRGVVGVAQGVSQSASMDFYPFNTLQSVRI</sequence>
<dbReference type="OrthoDB" id="5326713at2"/>
<keyword evidence="2" id="KW-1185">Reference proteome</keyword>
<evidence type="ECO:0000313" key="1">
    <source>
        <dbReference type="EMBL" id="ETD24146.1"/>
    </source>
</evidence>
<proteinExistence type="predicted"/>
<dbReference type="AlphaFoldDB" id="V8CBP1"/>
<dbReference type="EMBL" id="AZJI01000004">
    <property type="protein sequence ID" value="ETD24146.1"/>
    <property type="molecule type" value="Genomic_DNA"/>
</dbReference>
<comment type="caution">
    <text evidence="1">The sequence shown here is derived from an EMBL/GenBank/DDBJ whole genome shotgun (WGS) entry which is preliminary data.</text>
</comment>
<dbReference type="Proteomes" id="UP000018731">
    <property type="component" value="Unassembled WGS sequence"/>
</dbReference>
<dbReference type="RefSeq" id="WP_023927617.1">
    <property type="nucleotide sequence ID" value="NZ_KI669454.1"/>
</dbReference>
<dbReference type="HOGENOM" id="CLU_996663_0_0_7"/>